<sequence>MEGVIHTITIEDCKKFSATAIDSVDAFSAAQIVLSYSGGRITVTGSGLKIVAFSKGSGAFAATGTVASVKYSAKGLKFAQKLFK</sequence>
<gene>
    <name evidence="1" type="ORF">IAB90_04895</name>
</gene>
<name>A0A9D1DBV6_9FIRM</name>
<dbReference type="Gene3D" id="2.60.40.2000">
    <property type="match status" value="1"/>
</dbReference>
<evidence type="ECO:0000313" key="1">
    <source>
        <dbReference type="EMBL" id="HIR39704.1"/>
    </source>
</evidence>
<proteinExistence type="predicted"/>
<dbReference type="AlphaFoldDB" id="A0A9D1DBV6"/>
<evidence type="ECO:0000313" key="2">
    <source>
        <dbReference type="Proteomes" id="UP000824179"/>
    </source>
</evidence>
<dbReference type="InterPro" id="IPR022476">
    <property type="entry name" value="Spore_YabP/YqfC"/>
</dbReference>
<comment type="caution">
    <text evidence="1">The sequence shown here is derived from an EMBL/GenBank/DDBJ whole genome shotgun (WGS) entry which is preliminary data.</text>
</comment>
<reference evidence="1" key="2">
    <citation type="journal article" date="2021" name="PeerJ">
        <title>Extensive microbial diversity within the chicken gut microbiome revealed by metagenomics and culture.</title>
        <authorList>
            <person name="Gilroy R."/>
            <person name="Ravi A."/>
            <person name="Getino M."/>
            <person name="Pursley I."/>
            <person name="Horton D.L."/>
            <person name="Alikhan N.F."/>
            <person name="Baker D."/>
            <person name="Gharbi K."/>
            <person name="Hall N."/>
            <person name="Watson M."/>
            <person name="Adriaenssens E.M."/>
            <person name="Foster-Nyarko E."/>
            <person name="Jarju S."/>
            <person name="Secka A."/>
            <person name="Antonio M."/>
            <person name="Oren A."/>
            <person name="Chaudhuri R.R."/>
            <person name="La Ragione R."/>
            <person name="Hildebrand F."/>
            <person name="Pallen M.J."/>
        </authorList>
    </citation>
    <scope>NUCLEOTIDE SEQUENCE</scope>
    <source>
        <strain evidence="1">ChiW25-3613</strain>
    </source>
</reference>
<reference evidence="1" key="1">
    <citation type="submission" date="2020-10" db="EMBL/GenBank/DDBJ databases">
        <authorList>
            <person name="Gilroy R."/>
        </authorList>
    </citation>
    <scope>NUCLEOTIDE SEQUENCE</scope>
    <source>
        <strain evidence="1">ChiW25-3613</strain>
    </source>
</reference>
<dbReference type="Pfam" id="PF07873">
    <property type="entry name" value="YabP"/>
    <property type="match status" value="1"/>
</dbReference>
<protein>
    <submittedName>
        <fullName evidence="1">YabP/YqfC family sporulation protein</fullName>
    </submittedName>
</protein>
<dbReference type="EMBL" id="DVHB01000082">
    <property type="protein sequence ID" value="HIR39704.1"/>
    <property type="molecule type" value="Genomic_DNA"/>
</dbReference>
<accession>A0A9D1DBV6</accession>
<dbReference type="InterPro" id="IPR038705">
    <property type="entry name" value="YabP_sf"/>
</dbReference>
<organism evidence="1 2">
    <name type="scientific">Candidatus Coproplasma stercoripullorum</name>
    <dbReference type="NCBI Taxonomy" id="2840751"/>
    <lineage>
        <taxon>Bacteria</taxon>
        <taxon>Bacillati</taxon>
        <taxon>Bacillota</taxon>
        <taxon>Clostridia</taxon>
        <taxon>Eubacteriales</taxon>
        <taxon>Candidatus Coproplasma</taxon>
    </lineage>
</organism>
<dbReference type="Proteomes" id="UP000824179">
    <property type="component" value="Unassembled WGS sequence"/>
</dbReference>